<evidence type="ECO:0000313" key="2">
    <source>
        <dbReference type="EMBL" id="ACR37365.1"/>
    </source>
</evidence>
<feature type="compositionally biased region" description="Gly residues" evidence="1">
    <location>
        <begin position="20"/>
        <end position="31"/>
    </location>
</feature>
<organism evidence="2">
    <name type="scientific">Zea mays</name>
    <name type="common">Maize</name>
    <dbReference type="NCBI Taxonomy" id="4577"/>
    <lineage>
        <taxon>Eukaryota</taxon>
        <taxon>Viridiplantae</taxon>
        <taxon>Streptophyta</taxon>
        <taxon>Embryophyta</taxon>
        <taxon>Tracheophyta</taxon>
        <taxon>Spermatophyta</taxon>
        <taxon>Magnoliopsida</taxon>
        <taxon>Liliopsida</taxon>
        <taxon>Poales</taxon>
        <taxon>Poaceae</taxon>
        <taxon>PACMAD clade</taxon>
        <taxon>Panicoideae</taxon>
        <taxon>Andropogonodae</taxon>
        <taxon>Andropogoneae</taxon>
        <taxon>Tripsacinae</taxon>
        <taxon>Zea</taxon>
    </lineage>
</organism>
<dbReference type="AlphaFoldDB" id="C4J865"/>
<evidence type="ECO:0000256" key="1">
    <source>
        <dbReference type="SAM" id="MobiDB-lite"/>
    </source>
</evidence>
<sequence length="31" mass="3268">MRWRDVAARTRAEGRPPCPGEGGGGVLGWTA</sequence>
<feature type="region of interest" description="Disordered" evidence="1">
    <location>
        <begin position="1"/>
        <end position="31"/>
    </location>
</feature>
<reference evidence="2" key="2">
    <citation type="submission" date="2012-06" db="EMBL/GenBank/DDBJ databases">
        <authorList>
            <person name="Yu Y."/>
            <person name="Currie J."/>
            <person name="Lomeli R."/>
            <person name="Angelova A."/>
            <person name="Collura K."/>
            <person name="Wissotski M."/>
            <person name="Campos D."/>
            <person name="Kudrna D."/>
            <person name="Golser W."/>
            <person name="Ashely E."/>
            <person name="Descour A."/>
            <person name="Fernandes J."/>
            <person name="Soderlund C."/>
            <person name="Walbot V."/>
        </authorList>
    </citation>
    <scope>NUCLEOTIDE SEQUENCE</scope>
    <source>
        <strain evidence="2">B73</strain>
    </source>
</reference>
<dbReference type="EMBL" id="BT087012">
    <property type="protein sequence ID" value="ACR37365.1"/>
    <property type="molecule type" value="mRNA"/>
</dbReference>
<accession>C4J865</accession>
<name>C4J865_MAIZE</name>
<protein>
    <submittedName>
        <fullName evidence="2">Uncharacterized protein</fullName>
    </submittedName>
</protein>
<reference evidence="2" key="1">
    <citation type="journal article" date="2009" name="PLoS Genet.">
        <title>Sequencing, mapping, and analysis of 27,455 maize full-length cDNAs.</title>
        <authorList>
            <person name="Soderlund C."/>
            <person name="Descour A."/>
            <person name="Kudrna D."/>
            <person name="Bomhoff M."/>
            <person name="Boyd L."/>
            <person name="Currie J."/>
            <person name="Angelova A."/>
            <person name="Collura K."/>
            <person name="Wissotski M."/>
            <person name="Ashley E."/>
            <person name="Morrow D."/>
            <person name="Fernandes J."/>
            <person name="Walbot V."/>
            <person name="Yu Y."/>
        </authorList>
    </citation>
    <scope>NUCLEOTIDE SEQUENCE</scope>
    <source>
        <strain evidence="2">B73</strain>
    </source>
</reference>
<feature type="compositionally biased region" description="Basic and acidic residues" evidence="1">
    <location>
        <begin position="1"/>
        <end position="14"/>
    </location>
</feature>
<proteinExistence type="evidence at transcript level"/>